<feature type="signal peptide" evidence="17">
    <location>
        <begin position="1"/>
        <end position="21"/>
    </location>
</feature>
<comment type="cofactor">
    <cofactor evidence="1 17">
        <name>Zn(2+)</name>
        <dbReference type="ChEBI" id="CHEBI:29105"/>
    </cofactor>
</comment>
<dbReference type="OrthoDB" id="429145at2759"/>
<comment type="function">
    <text evidence="15">Catalyzes the reversible hydration of carbon dioxide into bicarbonate and protons and thus is essential to maintaining intracellular and extracellular pH. May stimulate the sodium/bicarbonate transporter activity of SLC4A4 that acts in pH homeostasis. It is essential for acid overload removal from the retina and retina epithelium, and acid release in the choriocapillaris in the choroid.</text>
</comment>
<evidence type="ECO:0000256" key="10">
    <source>
        <dbReference type="ARBA" id="ARBA00023136"/>
    </source>
</evidence>
<evidence type="ECO:0000256" key="14">
    <source>
        <dbReference type="ARBA" id="ARBA00023288"/>
    </source>
</evidence>
<evidence type="ECO:0000256" key="9">
    <source>
        <dbReference type="ARBA" id="ARBA00022833"/>
    </source>
</evidence>
<dbReference type="EC" id="4.2.1.1" evidence="17"/>
<evidence type="ECO:0000259" key="18">
    <source>
        <dbReference type="PROSITE" id="PS51144"/>
    </source>
</evidence>
<reference evidence="19 20" key="1">
    <citation type="journal article" date="2018" name="Nat. Ecol. Evol.">
        <title>Shark genomes provide insights into elasmobranch evolution and the origin of vertebrates.</title>
        <authorList>
            <person name="Hara Y"/>
            <person name="Yamaguchi K"/>
            <person name="Onimaru K"/>
            <person name="Kadota M"/>
            <person name="Koyanagi M"/>
            <person name="Keeley SD"/>
            <person name="Tatsumi K"/>
            <person name="Tanaka K"/>
            <person name="Motone F"/>
            <person name="Kageyama Y"/>
            <person name="Nozu R"/>
            <person name="Adachi N"/>
            <person name="Nishimura O"/>
            <person name="Nakagawa R"/>
            <person name="Tanegashima C"/>
            <person name="Kiyatake I"/>
            <person name="Matsumoto R"/>
            <person name="Murakumo K"/>
            <person name="Nishida K"/>
            <person name="Terakita A"/>
            <person name="Kuratani S"/>
            <person name="Sato K"/>
            <person name="Hyodo S Kuraku.S."/>
        </authorList>
    </citation>
    <scope>NUCLEOTIDE SEQUENCE [LARGE SCALE GENOMIC DNA]</scope>
</reference>
<evidence type="ECO:0000256" key="15">
    <source>
        <dbReference type="ARBA" id="ARBA00045603"/>
    </source>
</evidence>
<dbReference type="PANTHER" id="PTHR18952">
    <property type="entry name" value="CARBONIC ANHYDRASE"/>
    <property type="match status" value="1"/>
</dbReference>
<dbReference type="CDD" id="cd03117">
    <property type="entry name" value="alpha_CA_IV_XV_like"/>
    <property type="match status" value="1"/>
</dbReference>
<keyword evidence="20" id="KW-1185">Reference proteome</keyword>
<evidence type="ECO:0000256" key="2">
    <source>
        <dbReference type="ARBA" id="ARBA00004609"/>
    </source>
</evidence>
<evidence type="ECO:0000256" key="16">
    <source>
        <dbReference type="ARBA" id="ARBA00049061"/>
    </source>
</evidence>
<keyword evidence="14" id="KW-0449">Lipoprotein</keyword>
<dbReference type="GO" id="GO:0005886">
    <property type="term" value="C:plasma membrane"/>
    <property type="evidence" value="ECO:0007669"/>
    <property type="project" value="UniProtKB-SubCell"/>
</dbReference>
<keyword evidence="13 17" id="KW-0456">Lyase</keyword>
<dbReference type="InterPro" id="IPR018338">
    <property type="entry name" value="Carbonic_anhydrase_a-class_CS"/>
</dbReference>
<dbReference type="InterPro" id="IPR041874">
    <property type="entry name" value="CA4/CA15"/>
</dbReference>
<keyword evidence="12" id="KW-0325">Glycoprotein</keyword>
<dbReference type="GO" id="GO:0098552">
    <property type="term" value="C:side of membrane"/>
    <property type="evidence" value="ECO:0007669"/>
    <property type="project" value="UniProtKB-KW"/>
</dbReference>
<dbReference type="PROSITE" id="PS51144">
    <property type="entry name" value="ALPHA_CA_2"/>
    <property type="match status" value="1"/>
</dbReference>
<dbReference type="Pfam" id="PF00194">
    <property type="entry name" value="Carb_anhydrase"/>
    <property type="match status" value="1"/>
</dbReference>
<keyword evidence="10" id="KW-0472">Membrane</keyword>
<dbReference type="SMART" id="SM01057">
    <property type="entry name" value="Carb_anhydrase"/>
    <property type="match status" value="1"/>
</dbReference>
<dbReference type="InterPro" id="IPR036398">
    <property type="entry name" value="CA_dom_sf"/>
</dbReference>
<comment type="caution">
    <text evidence="19">The sequence shown here is derived from an EMBL/GenBank/DDBJ whole genome shotgun (WGS) entry which is preliminary data.</text>
</comment>
<dbReference type="STRING" id="137246.A0A401T0N1"/>
<gene>
    <name evidence="19" type="ORF">chiPu_0014695</name>
</gene>
<keyword evidence="8 17" id="KW-0732">Signal</keyword>
<keyword evidence="11" id="KW-1015">Disulfide bond</keyword>
<evidence type="ECO:0000313" key="20">
    <source>
        <dbReference type="Proteomes" id="UP000287033"/>
    </source>
</evidence>
<evidence type="ECO:0000256" key="5">
    <source>
        <dbReference type="ARBA" id="ARBA00022475"/>
    </source>
</evidence>
<evidence type="ECO:0000256" key="17">
    <source>
        <dbReference type="RuleBase" id="RU367011"/>
    </source>
</evidence>
<protein>
    <recommendedName>
        <fullName evidence="17">Carbonic anhydrase</fullName>
        <ecNumber evidence="17">4.2.1.1</ecNumber>
    </recommendedName>
</protein>
<evidence type="ECO:0000256" key="4">
    <source>
        <dbReference type="ARBA" id="ARBA00011736"/>
    </source>
</evidence>
<accession>A0A401T0N1</accession>
<evidence type="ECO:0000256" key="3">
    <source>
        <dbReference type="ARBA" id="ARBA00010718"/>
    </source>
</evidence>
<dbReference type="InterPro" id="IPR023561">
    <property type="entry name" value="Carbonic_anhydrase_a-class"/>
</dbReference>
<dbReference type="InterPro" id="IPR001148">
    <property type="entry name" value="CA_dom"/>
</dbReference>
<dbReference type="SUPFAM" id="SSF51069">
    <property type="entry name" value="Carbonic anhydrase"/>
    <property type="match status" value="1"/>
</dbReference>
<comment type="function">
    <text evidence="17">Reversible hydration of carbon dioxide.</text>
</comment>
<keyword evidence="5" id="KW-1003">Cell membrane</keyword>
<evidence type="ECO:0000256" key="8">
    <source>
        <dbReference type="ARBA" id="ARBA00022729"/>
    </source>
</evidence>
<dbReference type="Gene3D" id="3.10.200.10">
    <property type="entry name" value="Alpha carbonic anhydrase"/>
    <property type="match status" value="1"/>
</dbReference>
<evidence type="ECO:0000313" key="19">
    <source>
        <dbReference type="EMBL" id="GCC36203.1"/>
    </source>
</evidence>
<comment type="similarity">
    <text evidence="3 17">Belongs to the alpha-carbonic anhydrase family.</text>
</comment>
<evidence type="ECO:0000256" key="6">
    <source>
        <dbReference type="ARBA" id="ARBA00022622"/>
    </source>
</evidence>
<proteinExistence type="inferred from homology"/>
<dbReference type="Proteomes" id="UP000287033">
    <property type="component" value="Unassembled WGS sequence"/>
</dbReference>
<dbReference type="OMA" id="INIVTKW"/>
<evidence type="ECO:0000256" key="13">
    <source>
        <dbReference type="ARBA" id="ARBA00023239"/>
    </source>
</evidence>
<comment type="subcellular location">
    <subcellularLocation>
        <location evidence="2">Cell membrane</location>
        <topology evidence="2">Lipid-anchor</topology>
        <topology evidence="2">GPI-anchor</topology>
    </subcellularLocation>
</comment>
<sequence length="306" mass="34655">MYSLVLLVLSFCLPFPSLEVGQWCYDIQNVSCGPATWKNDYAMCGLKSQSPINIVTKKAKFDENLTPFIFHGYDHVDTKVNWPITNNGHTVTVTLNGDITIKGGNLPYTYKAAQFHYHWGTETDPGSEHTIDGEQYPMEMHIVHYNEKYGSLENALKHSDGVAVLGFLFEESNENNEGMNVIIQELKFVSTSGGKNQLKSFALNTIIPDHENLMKYYRYQGSLTTPGCDEAVIWTVFAEPIPISKKQLNAFSASLFYSDSEPMKLNFRPVQKLNDRPVYVSDSAMRLFNAVWLSVILAVWTSIYFN</sequence>
<keyword evidence="9 17" id="KW-0862">Zinc</keyword>
<feature type="chain" id="PRO_5025085192" description="Carbonic anhydrase" evidence="17">
    <location>
        <begin position="22"/>
        <end position="306"/>
    </location>
</feature>
<evidence type="ECO:0000256" key="1">
    <source>
        <dbReference type="ARBA" id="ARBA00001947"/>
    </source>
</evidence>
<dbReference type="GO" id="GO:0008270">
    <property type="term" value="F:zinc ion binding"/>
    <property type="evidence" value="ECO:0007669"/>
    <property type="project" value="UniProtKB-UniRule"/>
</dbReference>
<comment type="catalytic activity">
    <reaction evidence="16">
        <text>hydrogencarbonate + H(+) = CO2 + H2O</text>
        <dbReference type="Rhea" id="RHEA:10748"/>
        <dbReference type="ChEBI" id="CHEBI:15377"/>
        <dbReference type="ChEBI" id="CHEBI:15378"/>
        <dbReference type="ChEBI" id="CHEBI:16526"/>
        <dbReference type="ChEBI" id="CHEBI:17544"/>
        <dbReference type="EC" id="4.2.1.1"/>
    </reaction>
    <physiologicalReaction direction="left-to-right" evidence="16">
        <dbReference type="Rhea" id="RHEA:10749"/>
    </physiologicalReaction>
    <physiologicalReaction direction="right-to-left" evidence="16">
        <dbReference type="Rhea" id="RHEA:10750"/>
    </physiologicalReaction>
</comment>
<dbReference type="PANTHER" id="PTHR18952:SF95">
    <property type="entry name" value="CARBONIC ANHYDRASE 4"/>
    <property type="match status" value="1"/>
</dbReference>
<evidence type="ECO:0000256" key="12">
    <source>
        <dbReference type="ARBA" id="ARBA00023180"/>
    </source>
</evidence>
<keyword evidence="7 17" id="KW-0479">Metal-binding</keyword>
<dbReference type="EMBL" id="BEZZ01000796">
    <property type="protein sequence ID" value="GCC36203.1"/>
    <property type="molecule type" value="Genomic_DNA"/>
</dbReference>
<dbReference type="PROSITE" id="PS00162">
    <property type="entry name" value="ALPHA_CA_1"/>
    <property type="match status" value="1"/>
</dbReference>
<name>A0A401T0N1_CHIPU</name>
<keyword evidence="6" id="KW-0336">GPI-anchor</keyword>
<comment type="subunit">
    <text evidence="4">Interacts with SLC4A4.</text>
</comment>
<evidence type="ECO:0000256" key="7">
    <source>
        <dbReference type="ARBA" id="ARBA00022723"/>
    </source>
</evidence>
<dbReference type="AlphaFoldDB" id="A0A401T0N1"/>
<organism evidence="19 20">
    <name type="scientific">Chiloscyllium punctatum</name>
    <name type="common">Brownbanded bambooshark</name>
    <name type="synonym">Hemiscyllium punctatum</name>
    <dbReference type="NCBI Taxonomy" id="137246"/>
    <lineage>
        <taxon>Eukaryota</taxon>
        <taxon>Metazoa</taxon>
        <taxon>Chordata</taxon>
        <taxon>Craniata</taxon>
        <taxon>Vertebrata</taxon>
        <taxon>Chondrichthyes</taxon>
        <taxon>Elasmobranchii</taxon>
        <taxon>Galeomorphii</taxon>
        <taxon>Galeoidea</taxon>
        <taxon>Orectolobiformes</taxon>
        <taxon>Hemiscylliidae</taxon>
        <taxon>Chiloscyllium</taxon>
    </lineage>
</organism>
<feature type="domain" description="Alpha-carbonic anhydrase" evidence="18">
    <location>
        <begin position="21"/>
        <end position="282"/>
    </location>
</feature>
<dbReference type="GO" id="GO:0004089">
    <property type="term" value="F:carbonate dehydratase activity"/>
    <property type="evidence" value="ECO:0007669"/>
    <property type="project" value="UniProtKB-UniRule"/>
</dbReference>
<dbReference type="FunFam" id="3.10.200.10:FF:000003">
    <property type="entry name" value="Carbonic anhydrase 12"/>
    <property type="match status" value="1"/>
</dbReference>
<evidence type="ECO:0000256" key="11">
    <source>
        <dbReference type="ARBA" id="ARBA00023157"/>
    </source>
</evidence>